<dbReference type="GeneID" id="28840355"/>
<gene>
    <name evidence="12" type="ORF">VE01_06969</name>
</gene>
<feature type="compositionally biased region" description="Polar residues" evidence="9">
    <location>
        <begin position="17"/>
        <end position="40"/>
    </location>
</feature>
<dbReference type="RefSeq" id="XP_018127881.1">
    <property type="nucleotide sequence ID" value="XM_018276406.2"/>
</dbReference>
<evidence type="ECO:0000256" key="1">
    <source>
        <dbReference type="ARBA" id="ARBA00004141"/>
    </source>
</evidence>
<dbReference type="InterPro" id="IPR036259">
    <property type="entry name" value="MFS_trans_sf"/>
</dbReference>
<feature type="transmembrane region" description="Helical" evidence="10">
    <location>
        <begin position="187"/>
        <end position="209"/>
    </location>
</feature>
<reference evidence="12 13" key="1">
    <citation type="submission" date="2016-03" db="EMBL/GenBank/DDBJ databases">
        <title>Comparative genomics of Pseudogymnoascus destructans, the fungus causing white-nose syndrome of bats.</title>
        <authorList>
            <person name="Palmer J.M."/>
            <person name="Drees K.P."/>
            <person name="Foster J.T."/>
            <person name="Lindner D.L."/>
        </authorList>
    </citation>
    <scope>NUCLEOTIDE SEQUENCE [LARGE SCALE GENOMIC DNA]</scope>
    <source>
        <strain evidence="12 13">UAMH 10579</strain>
    </source>
</reference>
<sequence>MDSKDSKPDTGAEHQEYSSPVVSTSPNNMSPEQPVSTTTKDGGPHKSVPGVSLLRDLALDAEVADTMQKNMSIMEAVRKYPKAIAYSMILSLCIIMEGYDTSLIGSFFALPQFRKRFGVELANGDYQVTASWMSGLQNGTQVGQICGLMIAGILADRFGYKKTIIGALFLTIAFIFIFFFAQNIAMLFAGGVLCGLPWGAFQILTTTYAADVAPIQLRPILTTYVNMCWVIGQLISTGTLRALLHRSDDWAWRIPYAIQWAFPPPIILGVLFAPESPTWLVKKGRLEEARKALRGLTSSEVDDEEISQTVAMIAHTNELEMQLQEGTSYLDCLRGPNLRRTEIASVVWMTQVLCGIWFGGNITYFLQQAGFNPDKSFDFGLGTNGIALAGTIASWFIMPRIGRRTLYLVGLSVMFTILVIVGILGIPAPQPWIGWTSGGFMLVFVATYGMTVGPVCYCLVSEIPSTRLRIKSVVLARNAYNIASIVANFLNPPILNPSAWNLRGKGGFVWCGFCLSALIWSYFRLPEPKGLSAAELDILFEDGVSARNFRKVQVDVFARGNMKGEEEDARVADAVPVTSEKV</sequence>
<evidence type="ECO:0000256" key="8">
    <source>
        <dbReference type="RuleBase" id="RU003346"/>
    </source>
</evidence>
<comment type="subcellular location">
    <subcellularLocation>
        <location evidence="1">Membrane</location>
        <topology evidence="1">Multi-pass membrane protein</topology>
    </subcellularLocation>
</comment>
<dbReference type="SUPFAM" id="SSF103473">
    <property type="entry name" value="MFS general substrate transporter"/>
    <property type="match status" value="1"/>
</dbReference>
<evidence type="ECO:0000256" key="3">
    <source>
        <dbReference type="ARBA" id="ARBA00022448"/>
    </source>
</evidence>
<feature type="transmembrane region" description="Helical" evidence="10">
    <location>
        <begin position="163"/>
        <end position="181"/>
    </location>
</feature>
<keyword evidence="3 8" id="KW-0813">Transport</keyword>
<dbReference type="PANTHER" id="PTHR48022:SF5">
    <property type="entry name" value="ALPHA-GLUCOSIDES PERMEASE MPH2-RELATED"/>
    <property type="match status" value="1"/>
</dbReference>
<protein>
    <recommendedName>
        <fullName evidence="11">Major facilitator superfamily (MFS) profile domain-containing protein</fullName>
    </recommendedName>
</protein>
<feature type="domain" description="Major facilitator superfamily (MFS) profile" evidence="11">
    <location>
        <begin position="86"/>
        <end position="529"/>
    </location>
</feature>
<dbReference type="Pfam" id="PF00083">
    <property type="entry name" value="Sugar_tr"/>
    <property type="match status" value="1"/>
</dbReference>
<feature type="transmembrane region" description="Helical" evidence="10">
    <location>
        <begin position="379"/>
        <end position="398"/>
    </location>
</feature>
<proteinExistence type="inferred from homology"/>
<organism evidence="12 13">
    <name type="scientific">Pseudogymnoascus verrucosus</name>
    <dbReference type="NCBI Taxonomy" id="342668"/>
    <lineage>
        <taxon>Eukaryota</taxon>
        <taxon>Fungi</taxon>
        <taxon>Dikarya</taxon>
        <taxon>Ascomycota</taxon>
        <taxon>Pezizomycotina</taxon>
        <taxon>Leotiomycetes</taxon>
        <taxon>Thelebolales</taxon>
        <taxon>Thelebolaceae</taxon>
        <taxon>Pseudogymnoascus</taxon>
    </lineage>
</organism>
<evidence type="ECO:0000256" key="9">
    <source>
        <dbReference type="SAM" id="MobiDB-lite"/>
    </source>
</evidence>
<reference evidence="13" key="2">
    <citation type="journal article" date="2018" name="Nat. Commun.">
        <title>Extreme sensitivity to ultraviolet light in the fungal pathogen causing white-nose syndrome of bats.</title>
        <authorList>
            <person name="Palmer J.M."/>
            <person name="Drees K.P."/>
            <person name="Foster J.T."/>
            <person name="Lindner D.L."/>
        </authorList>
    </citation>
    <scope>NUCLEOTIDE SEQUENCE [LARGE SCALE GENOMIC DNA]</scope>
    <source>
        <strain evidence="13">UAMH 10579</strain>
    </source>
</reference>
<dbReference type="PANTHER" id="PTHR48022">
    <property type="entry name" value="PLASTIDIC GLUCOSE TRANSPORTER 4"/>
    <property type="match status" value="1"/>
</dbReference>
<dbReference type="InterPro" id="IPR020846">
    <property type="entry name" value="MFS_dom"/>
</dbReference>
<keyword evidence="5 10" id="KW-0812">Transmembrane</keyword>
<keyword evidence="7 10" id="KW-0472">Membrane</keyword>
<dbReference type="InterPro" id="IPR005828">
    <property type="entry name" value="MFS_sugar_transport-like"/>
</dbReference>
<dbReference type="NCBIfam" id="TIGR00879">
    <property type="entry name" value="SP"/>
    <property type="match status" value="1"/>
</dbReference>
<feature type="transmembrane region" description="Helical" evidence="10">
    <location>
        <begin position="84"/>
        <end position="110"/>
    </location>
</feature>
<name>A0A1B8GE96_9PEZI</name>
<feature type="transmembrane region" description="Helical" evidence="10">
    <location>
        <begin position="405"/>
        <end position="426"/>
    </location>
</feature>
<evidence type="ECO:0000256" key="5">
    <source>
        <dbReference type="ARBA" id="ARBA00022692"/>
    </source>
</evidence>
<dbReference type="EMBL" id="KV460246">
    <property type="protein sequence ID" value="OBT94148.1"/>
    <property type="molecule type" value="Genomic_DNA"/>
</dbReference>
<feature type="compositionally biased region" description="Basic and acidic residues" evidence="9">
    <location>
        <begin position="1"/>
        <end position="16"/>
    </location>
</feature>
<keyword evidence="13" id="KW-1185">Reference proteome</keyword>
<keyword evidence="4" id="KW-0762">Sugar transport</keyword>
<comment type="similarity">
    <text evidence="2 8">Belongs to the major facilitator superfamily. Sugar transporter (TC 2.A.1.1) family.</text>
</comment>
<evidence type="ECO:0000256" key="6">
    <source>
        <dbReference type="ARBA" id="ARBA00022989"/>
    </source>
</evidence>
<evidence type="ECO:0000256" key="4">
    <source>
        <dbReference type="ARBA" id="ARBA00022597"/>
    </source>
</evidence>
<accession>A0A1B8GE96</accession>
<dbReference type="PROSITE" id="PS50850">
    <property type="entry name" value="MFS"/>
    <property type="match status" value="1"/>
</dbReference>
<evidence type="ECO:0000256" key="2">
    <source>
        <dbReference type="ARBA" id="ARBA00010992"/>
    </source>
</evidence>
<keyword evidence="6 10" id="KW-1133">Transmembrane helix</keyword>
<evidence type="ECO:0000256" key="10">
    <source>
        <dbReference type="SAM" id="Phobius"/>
    </source>
</evidence>
<feature type="region of interest" description="Disordered" evidence="9">
    <location>
        <begin position="1"/>
        <end position="47"/>
    </location>
</feature>
<feature type="transmembrane region" description="Helical" evidence="10">
    <location>
        <begin position="221"/>
        <end position="244"/>
    </location>
</feature>
<dbReference type="FunFam" id="1.20.1250.20:FF:000254">
    <property type="entry name" value="MAL31p Maltose permease"/>
    <property type="match status" value="1"/>
</dbReference>
<feature type="transmembrane region" description="Helical" evidence="10">
    <location>
        <begin position="343"/>
        <end position="367"/>
    </location>
</feature>
<feature type="transmembrane region" description="Helical" evidence="10">
    <location>
        <begin position="432"/>
        <end position="460"/>
    </location>
</feature>
<dbReference type="InterPro" id="IPR003663">
    <property type="entry name" value="Sugar/inositol_transpt"/>
</dbReference>
<evidence type="ECO:0000256" key="7">
    <source>
        <dbReference type="ARBA" id="ARBA00023136"/>
    </source>
</evidence>
<dbReference type="AlphaFoldDB" id="A0A1B8GE96"/>
<evidence type="ECO:0000259" key="11">
    <source>
        <dbReference type="PROSITE" id="PS50850"/>
    </source>
</evidence>
<dbReference type="Gene3D" id="1.20.1250.20">
    <property type="entry name" value="MFS general substrate transporter like domains"/>
    <property type="match status" value="1"/>
</dbReference>
<feature type="transmembrane region" description="Helical" evidence="10">
    <location>
        <begin position="502"/>
        <end position="523"/>
    </location>
</feature>
<evidence type="ECO:0000313" key="12">
    <source>
        <dbReference type="EMBL" id="OBT94148.1"/>
    </source>
</evidence>
<dbReference type="GO" id="GO:0005351">
    <property type="term" value="F:carbohydrate:proton symporter activity"/>
    <property type="evidence" value="ECO:0007669"/>
    <property type="project" value="TreeGrafter"/>
</dbReference>
<dbReference type="InterPro" id="IPR050360">
    <property type="entry name" value="MFS_Sugar_Transporters"/>
</dbReference>
<evidence type="ECO:0000313" key="13">
    <source>
        <dbReference type="Proteomes" id="UP000091956"/>
    </source>
</evidence>
<dbReference type="GO" id="GO:0016020">
    <property type="term" value="C:membrane"/>
    <property type="evidence" value="ECO:0007669"/>
    <property type="project" value="UniProtKB-SubCell"/>
</dbReference>
<dbReference type="Proteomes" id="UP000091956">
    <property type="component" value="Unassembled WGS sequence"/>
</dbReference>
<dbReference type="OrthoDB" id="6612291at2759"/>
<feature type="transmembrane region" description="Helical" evidence="10">
    <location>
        <begin position="472"/>
        <end position="490"/>
    </location>
</feature>